<feature type="transmembrane region" description="Helical" evidence="1">
    <location>
        <begin position="46"/>
        <end position="63"/>
    </location>
</feature>
<feature type="transmembrane region" description="Helical" evidence="1">
    <location>
        <begin position="195"/>
        <end position="214"/>
    </location>
</feature>
<dbReference type="SUPFAM" id="SSF55073">
    <property type="entry name" value="Nucleotide cyclase"/>
    <property type="match status" value="1"/>
</dbReference>
<evidence type="ECO:0000313" key="3">
    <source>
        <dbReference type="EMBL" id="PZO42403.1"/>
    </source>
</evidence>
<dbReference type="NCBIfam" id="TIGR00254">
    <property type="entry name" value="GGDEF"/>
    <property type="match status" value="1"/>
</dbReference>
<dbReference type="Pfam" id="PF00990">
    <property type="entry name" value="GGDEF"/>
    <property type="match status" value="1"/>
</dbReference>
<feature type="transmembrane region" description="Helical" evidence="1">
    <location>
        <begin position="69"/>
        <end position="90"/>
    </location>
</feature>
<feature type="transmembrane region" description="Helical" evidence="1">
    <location>
        <begin position="12"/>
        <end position="34"/>
    </location>
</feature>
<keyword evidence="1" id="KW-0812">Transmembrane</keyword>
<organism evidence="3 4">
    <name type="scientific">Pseudanabaena frigida</name>
    <dbReference type="NCBI Taxonomy" id="945775"/>
    <lineage>
        <taxon>Bacteria</taxon>
        <taxon>Bacillati</taxon>
        <taxon>Cyanobacteriota</taxon>
        <taxon>Cyanophyceae</taxon>
        <taxon>Pseudanabaenales</taxon>
        <taxon>Pseudanabaenaceae</taxon>
        <taxon>Pseudanabaena</taxon>
    </lineage>
</organism>
<comment type="caution">
    <text evidence="3">The sequence shown here is derived from an EMBL/GenBank/DDBJ whole genome shotgun (WGS) entry which is preliminary data.</text>
</comment>
<dbReference type="InterPro" id="IPR050469">
    <property type="entry name" value="Diguanylate_Cyclase"/>
</dbReference>
<dbReference type="PANTHER" id="PTHR45138">
    <property type="entry name" value="REGULATORY COMPONENTS OF SENSORY TRANSDUCTION SYSTEM"/>
    <property type="match status" value="1"/>
</dbReference>
<sequence>MFTSLVNLDVQTMIFMTSIDAILQVSMLIFLCLLVNQYRGIKTYTLGRFFTISSFFITFSRVLPLSPTLITAGLFLLMGSCMTCIAIAQFTDKKIKFHYFLILNLLFIGIQSYFLIFQDVFLFKTITQSVFQIVVFTLAVYYLLTHSHKSFISSARFMASVMSMLILSLIARIVVLIRNPPDNLYAHTEINSFSLLIVFIFTFLMNAGFVMMVCQRLYHDLHRTANTDVLTHLLNRRAMMRQLESAIDRFYRSDRQFAIILIDVDFFKRVNDVYGHDAGDMVLIHLAQILQTKMRQIDSASRWGGEEFLILLPDTTLIQSQEIAERIRTHVETNPTQSNIQITISLGIAAIRQHGNSLESLITAADRALYEAKRSGRNRVAIAN</sequence>
<evidence type="ECO:0000313" key="4">
    <source>
        <dbReference type="Proteomes" id="UP000249467"/>
    </source>
</evidence>
<evidence type="ECO:0000259" key="2">
    <source>
        <dbReference type="PROSITE" id="PS50887"/>
    </source>
</evidence>
<dbReference type="PANTHER" id="PTHR45138:SF9">
    <property type="entry name" value="DIGUANYLATE CYCLASE DGCM-RELATED"/>
    <property type="match status" value="1"/>
</dbReference>
<feature type="transmembrane region" description="Helical" evidence="1">
    <location>
        <begin position="97"/>
        <end position="116"/>
    </location>
</feature>
<reference evidence="3 4" key="2">
    <citation type="submission" date="2018-06" db="EMBL/GenBank/DDBJ databases">
        <title>Metagenomic assembly of (sub)arctic Cyanobacteria and their associated microbiome from non-axenic cultures.</title>
        <authorList>
            <person name="Baurain D."/>
        </authorList>
    </citation>
    <scope>NUCLEOTIDE SEQUENCE [LARGE SCALE GENOMIC DNA]</scope>
    <source>
        <strain evidence="3">ULC066bin1</strain>
    </source>
</reference>
<dbReference type="SMART" id="SM00267">
    <property type="entry name" value="GGDEF"/>
    <property type="match status" value="1"/>
</dbReference>
<proteinExistence type="predicted"/>
<feature type="transmembrane region" description="Helical" evidence="1">
    <location>
        <begin position="156"/>
        <end position="175"/>
    </location>
</feature>
<dbReference type="CDD" id="cd01949">
    <property type="entry name" value="GGDEF"/>
    <property type="match status" value="1"/>
</dbReference>
<evidence type="ECO:0000256" key="1">
    <source>
        <dbReference type="SAM" id="Phobius"/>
    </source>
</evidence>
<reference evidence="3 4" key="1">
    <citation type="submission" date="2018-04" db="EMBL/GenBank/DDBJ databases">
        <authorList>
            <person name="Go L.Y."/>
            <person name="Mitchell J.A."/>
        </authorList>
    </citation>
    <scope>NUCLEOTIDE SEQUENCE [LARGE SCALE GENOMIC DNA]</scope>
    <source>
        <strain evidence="3">ULC066bin1</strain>
    </source>
</reference>
<dbReference type="InterPro" id="IPR029787">
    <property type="entry name" value="Nucleotide_cyclase"/>
</dbReference>
<accession>A0A2W4WBG5</accession>
<dbReference type="FunFam" id="3.30.70.270:FF:000001">
    <property type="entry name" value="Diguanylate cyclase domain protein"/>
    <property type="match status" value="1"/>
</dbReference>
<dbReference type="EMBL" id="QBML01000007">
    <property type="protein sequence ID" value="PZO42403.1"/>
    <property type="molecule type" value="Genomic_DNA"/>
</dbReference>
<dbReference type="AlphaFoldDB" id="A0A2W4WBG5"/>
<dbReference type="Proteomes" id="UP000249467">
    <property type="component" value="Unassembled WGS sequence"/>
</dbReference>
<dbReference type="Gene3D" id="3.30.70.270">
    <property type="match status" value="1"/>
</dbReference>
<protein>
    <recommendedName>
        <fullName evidence="2">GGDEF domain-containing protein</fullName>
    </recommendedName>
</protein>
<feature type="transmembrane region" description="Helical" evidence="1">
    <location>
        <begin position="122"/>
        <end position="144"/>
    </location>
</feature>
<dbReference type="GO" id="GO:0052621">
    <property type="term" value="F:diguanylate cyclase activity"/>
    <property type="evidence" value="ECO:0007669"/>
    <property type="project" value="TreeGrafter"/>
</dbReference>
<dbReference type="PROSITE" id="PS50887">
    <property type="entry name" value="GGDEF"/>
    <property type="match status" value="1"/>
</dbReference>
<feature type="domain" description="GGDEF" evidence="2">
    <location>
        <begin position="255"/>
        <end position="384"/>
    </location>
</feature>
<keyword evidence="1" id="KW-0472">Membrane</keyword>
<name>A0A2W4WBG5_9CYAN</name>
<dbReference type="InterPro" id="IPR000160">
    <property type="entry name" value="GGDEF_dom"/>
</dbReference>
<dbReference type="InterPro" id="IPR043128">
    <property type="entry name" value="Rev_trsase/Diguanyl_cyclase"/>
</dbReference>
<keyword evidence="1" id="KW-1133">Transmembrane helix</keyword>
<gene>
    <name evidence="3" type="ORF">DCF19_07385</name>
</gene>